<dbReference type="GO" id="GO:0005829">
    <property type="term" value="C:cytosol"/>
    <property type="evidence" value="ECO:0007669"/>
    <property type="project" value="TreeGrafter"/>
</dbReference>
<sequence length="227" mass="24723">MPAAPDYGRCFAAWRAACADQWQAYTHHPFVEGMRDGTLPRAAFLTYLVQDYRFLVHFSRAWALGIVKAATLDEMRACSATVHALVDGEMALHVGICAAAGISEAELEAAEEAPENLAYTRYVLESGYSGDFLDLLAALAPCVLGYGEIGLRLAAEAAPDTPYADWIATYGGEDFQQTCREVGALLDAAVARRLGDAPETLPRWDELARRFATATRLEVAFWGLGRV</sequence>
<organism evidence="3 4">
    <name type="scientific">Paracoccus sphaerophysae</name>
    <dbReference type="NCBI Taxonomy" id="690417"/>
    <lineage>
        <taxon>Bacteria</taxon>
        <taxon>Pseudomonadati</taxon>
        <taxon>Pseudomonadota</taxon>
        <taxon>Alphaproteobacteria</taxon>
        <taxon>Rhodobacterales</taxon>
        <taxon>Paracoccaceae</taxon>
        <taxon>Paracoccus</taxon>
    </lineage>
</organism>
<dbReference type="InterPro" id="IPR016084">
    <property type="entry name" value="Haem_Oase-like_multi-hlx"/>
</dbReference>
<comment type="caution">
    <text evidence="3">The sequence shown here is derived from an EMBL/GenBank/DDBJ whole genome shotgun (WGS) entry which is preliminary data.</text>
</comment>
<reference evidence="3 4" key="1">
    <citation type="submission" date="2014-09" db="EMBL/GenBank/DDBJ databases">
        <authorList>
            <person name="McGinnis J.M."/>
            <person name="Wolfgang W.J."/>
        </authorList>
    </citation>
    <scope>NUCLEOTIDE SEQUENCE [LARGE SCALE GENOMIC DNA]</scope>
    <source>
        <strain evidence="3 4">HAMBI 3106</strain>
    </source>
</reference>
<reference evidence="3 4" key="2">
    <citation type="submission" date="2014-10" db="EMBL/GenBank/DDBJ databases">
        <title>Paracoccus sanguinis sp. nov., isolated from clinical specimens of New York State patients.</title>
        <authorList>
            <person name="Mingle L.A."/>
            <person name="Cole J.A."/>
            <person name="Lapierre P."/>
            <person name="Musser K.A."/>
        </authorList>
    </citation>
    <scope>NUCLEOTIDE SEQUENCE [LARGE SCALE GENOMIC DNA]</scope>
    <source>
        <strain evidence="3 4">HAMBI 3106</strain>
    </source>
</reference>
<dbReference type="PANTHER" id="PTHR43198">
    <property type="entry name" value="BIFUNCTIONAL TH2 PROTEIN"/>
    <property type="match status" value="1"/>
</dbReference>
<dbReference type="GO" id="GO:0050334">
    <property type="term" value="F:thiaminase activity"/>
    <property type="evidence" value="ECO:0007669"/>
    <property type="project" value="UniProtKB-EC"/>
</dbReference>
<proteinExistence type="inferred from homology"/>
<dbReference type="EMBL" id="JRKS01000035">
    <property type="protein sequence ID" value="KGJ05514.1"/>
    <property type="molecule type" value="Genomic_DNA"/>
</dbReference>
<dbReference type="SUPFAM" id="SSF48613">
    <property type="entry name" value="Heme oxygenase-like"/>
    <property type="match status" value="1"/>
</dbReference>
<dbReference type="InterPro" id="IPR027574">
    <property type="entry name" value="Thiaminase_II"/>
</dbReference>
<gene>
    <name evidence="3" type="ORF">IC63_11035</name>
</gene>
<name>A0A099F555_9RHOB</name>
<evidence type="ECO:0000313" key="3">
    <source>
        <dbReference type="EMBL" id="KGJ05514.1"/>
    </source>
</evidence>
<comment type="catalytic activity">
    <reaction evidence="1">
        <text>4-amino-5-aminomethyl-2-methylpyrimidine + H2O = 4-amino-5-hydroxymethyl-2-methylpyrimidine + NH4(+)</text>
        <dbReference type="Rhea" id="RHEA:31799"/>
        <dbReference type="ChEBI" id="CHEBI:15377"/>
        <dbReference type="ChEBI" id="CHEBI:16892"/>
        <dbReference type="ChEBI" id="CHEBI:28938"/>
        <dbReference type="ChEBI" id="CHEBI:63416"/>
        <dbReference type="EC" id="3.5.99.2"/>
    </reaction>
</comment>
<dbReference type="STRING" id="690417.IC63_11035"/>
<dbReference type="Proteomes" id="UP000029917">
    <property type="component" value="Unassembled WGS sequence"/>
</dbReference>
<evidence type="ECO:0000259" key="2">
    <source>
        <dbReference type="Pfam" id="PF03070"/>
    </source>
</evidence>
<dbReference type="Pfam" id="PF03070">
    <property type="entry name" value="TENA_THI-4"/>
    <property type="match status" value="1"/>
</dbReference>
<keyword evidence="4" id="KW-1185">Reference proteome</keyword>
<dbReference type="GO" id="GO:0009228">
    <property type="term" value="P:thiamine biosynthetic process"/>
    <property type="evidence" value="ECO:0007669"/>
    <property type="project" value="UniProtKB-KW"/>
</dbReference>
<dbReference type="CDD" id="cd19367">
    <property type="entry name" value="TenA_C_ScTHI20-like"/>
    <property type="match status" value="1"/>
</dbReference>
<feature type="domain" description="Thiaminase-2/PQQC" evidence="2">
    <location>
        <begin position="19"/>
        <end position="222"/>
    </location>
</feature>
<dbReference type="InterPro" id="IPR004305">
    <property type="entry name" value="Thiaminase-2/PQQC"/>
</dbReference>
<protein>
    <recommendedName>
        <fullName evidence="1">Aminopyrimidine aminohydrolase</fullName>
        <ecNumber evidence="1">3.5.99.2</ecNumber>
    </recommendedName>
</protein>
<accession>A0A099F555</accession>
<keyword evidence="1" id="KW-0784">Thiamine biosynthesis</keyword>
<dbReference type="GO" id="GO:0009229">
    <property type="term" value="P:thiamine diphosphate biosynthetic process"/>
    <property type="evidence" value="ECO:0007669"/>
    <property type="project" value="UniProtKB-UniPathway"/>
</dbReference>
<dbReference type="AlphaFoldDB" id="A0A099F555"/>
<comment type="function">
    <text evidence="1">Catalyzes an amino-pyrimidine hydrolysis reaction at the C5' of the pyrimidine moiety of thiamine compounds, a reaction that is part of a thiamine salvage pathway.</text>
</comment>
<dbReference type="NCBIfam" id="TIGR04306">
    <property type="entry name" value="salvage_TenA"/>
    <property type="match status" value="1"/>
</dbReference>
<dbReference type="EC" id="3.5.99.2" evidence="1"/>
<dbReference type="OrthoDB" id="34166at2"/>
<comment type="similarity">
    <text evidence="1">Belongs to the TenA family.</text>
</comment>
<comment type="pathway">
    <text evidence="1">Cofactor biosynthesis; thiamine diphosphate biosynthesis.</text>
</comment>
<evidence type="ECO:0000256" key="1">
    <source>
        <dbReference type="RuleBase" id="RU363093"/>
    </source>
</evidence>
<keyword evidence="1" id="KW-0378">Hydrolase</keyword>
<dbReference type="PANTHER" id="PTHR43198:SF2">
    <property type="entry name" value="SI:CH1073-67J19.1-RELATED"/>
    <property type="match status" value="1"/>
</dbReference>
<evidence type="ECO:0000313" key="4">
    <source>
        <dbReference type="Proteomes" id="UP000029917"/>
    </source>
</evidence>
<dbReference type="UniPathway" id="UPA00060"/>
<comment type="catalytic activity">
    <reaction evidence="1">
        <text>thiamine + H2O = 5-(2-hydroxyethyl)-4-methylthiazole + 4-amino-5-hydroxymethyl-2-methylpyrimidine + H(+)</text>
        <dbReference type="Rhea" id="RHEA:17509"/>
        <dbReference type="ChEBI" id="CHEBI:15377"/>
        <dbReference type="ChEBI" id="CHEBI:15378"/>
        <dbReference type="ChEBI" id="CHEBI:16892"/>
        <dbReference type="ChEBI" id="CHEBI:17957"/>
        <dbReference type="ChEBI" id="CHEBI:18385"/>
        <dbReference type="EC" id="3.5.99.2"/>
    </reaction>
</comment>
<dbReference type="InterPro" id="IPR050967">
    <property type="entry name" value="Thiamine_Salvage_TenA"/>
</dbReference>
<dbReference type="Gene3D" id="1.20.910.10">
    <property type="entry name" value="Heme oxygenase-like"/>
    <property type="match status" value="1"/>
</dbReference>